<dbReference type="Proteomes" id="UP001341840">
    <property type="component" value="Unassembled WGS sequence"/>
</dbReference>
<comment type="caution">
    <text evidence="1">The sequence shown here is derived from an EMBL/GenBank/DDBJ whole genome shotgun (WGS) entry which is preliminary data.</text>
</comment>
<evidence type="ECO:0000313" key="1">
    <source>
        <dbReference type="EMBL" id="MED6181080.1"/>
    </source>
</evidence>
<evidence type="ECO:0000313" key="2">
    <source>
        <dbReference type="Proteomes" id="UP001341840"/>
    </source>
</evidence>
<protein>
    <submittedName>
        <fullName evidence="1">Uncharacterized protein</fullName>
    </submittedName>
</protein>
<reference evidence="1 2" key="1">
    <citation type="journal article" date="2023" name="Plants (Basel)">
        <title>Bridging the Gap: Combining Genomics and Transcriptomics Approaches to Understand Stylosanthes scabra, an Orphan Legume from the Brazilian Caatinga.</title>
        <authorList>
            <person name="Ferreira-Neto J.R.C."/>
            <person name="da Silva M.D."/>
            <person name="Binneck E."/>
            <person name="de Melo N.F."/>
            <person name="da Silva R.H."/>
            <person name="de Melo A.L.T.M."/>
            <person name="Pandolfi V."/>
            <person name="Bustamante F.O."/>
            <person name="Brasileiro-Vidal A.C."/>
            <person name="Benko-Iseppon A.M."/>
        </authorList>
    </citation>
    <scope>NUCLEOTIDE SEQUENCE [LARGE SCALE GENOMIC DNA]</scope>
    <source>
        <tissue evidence="1">Leaves</tissue>
    </source>
</reference>
<name>A0ABU6W5A2_9FABA</name>
<sequence>MLVHRDVGLSMAPLEVFIPFIRDAGFGGPLDMRSMLVEDVLGARPPSVPTGKKEYAGVRTTKFLSNTLGATYI</sequence>
<gene>
    <name evidence="1" type="ORF">PIB30_016223</name>
</gene>
<proteinExistence type="predicted"/>
<keyword evidence="2" id="KW-1185">Reference proteome</keyword>
<dbReference type="EMBL" id="JASCZI010181288">
    <property type="protein sequence ID" value="MED6181080.1"/>
    <property type="molecule type" value="Genomic_DNA"/>
</dbReference>
<accession>A0ABU6W5A2</accession>
<organism evidence="1 2">
    <name type="scientific">Stylosanthes scabra</name>
    <dbReference type="NCBI Taxonomy" id="79078"/>
    <lineage>
        <taxon>Eukaryota</taxon>
        <taxon>Viridiplantae</taxon>
        <taxon>Streptophyta</taxon>
        <taxon>Embryophyta</taxon>
        <taxon>Tracheophyta</taxon>
        <taxon>Spermatophyta</taxon>
        <taxon>Magnoliopsida</taxon>
        <taxon>eudicotyledons</taxon>
        <taxon>Gunneridae</taxon>
        <taxon>Pentapetalae</taxon>
        <taxon>rosids</taxon>
        <taxon>fabids</taxon>
        <taxon>Fabales</taxon>
        <taxon>Fabaceae</taxon>
        <taxon>Papilionoideae</taxon>
        <taxon>50 kb inversion clade</taxon>
        <taxon>dalbergioids sensu lato</taxon>
        <taxon>Dalbergieae</taxon>
        <taxon>Pterocarpus clade</taxon>
        <taxon>Stylosanthes</taxon>
    </lineage>
</organism>